<dbReference type="EMBL" id="ADGI01000014">
    <property type="protein sequence ID" value="EGV34546.1"/>
    <property type="molecule type" value="Genomic_DNA"/>
</dbReference>
<feature type="domain" description="Transketolase N-terminal" evidence="4">
    <location>
        <begin position="14"/>
        <end position="264"/>
    </location>
</feature>
<dbReference type="AlphaFoldDB" id="G1W8V8"/>
<evidence type="ECO:0000313" key="6">
    <source>
        <dbReference type="Proteomes" id="UP000005141"/>
    </source>
</evidence>
<dbReference type="Proteomes" id="UP000005141">
    <property type="component" value="Unassembled WGS sequence"/>
</dbReference>
<dbReference type="eggNOG" id="COG3959">
    <property type="taxonomic scope" value="Bacteria"/>
</dbReference>
<comment type="cofactor">
    <cofactor evidence="1">
        <name>thiamine diphosphate</name>
        <dbReference type="ChEBI" id="CHEBI:58937"/>
    </cofactor>
</comment>
<proteinExistence type="inferred from homology"/>
<comment type="caution">
    <text evidence="5">The sequence shown here is derived from an EMBL/GenBank/DDBJ whole genome shotgun (WGS) entry which is preliminary data.</text>
</comment>
<dbReference type="SUPFAM" id="SSF52518">
    <property type="entry name" value="Thiamin diphosphate-binding fold (THDP-binding)"/>
    <property type="match status" value="1"/>
</dbReference>
<dbReference type="PANTHER" id="PTHR47514:SF1">
    <property type="entry name" value="TRANSKETOLASE N-TERMINAL SECTION-RELATED"/>
    <property type="match status" value="1"/>
</dbReference>
<dbReference type="CDD" id="cd02012">
    <property type="entry name" value="TPP_TK"/>
    <property type="match status" value="1"/>
</dbReference>
<evidence type="ECO:0000313" key="5">
    <source>
        <dbReference type="EMBL" id="EGV34546.1"/>
    </source>
</evidence>
<evidence type="ECO:0000256" key="1">
    <source>
        <dbReference type="ARBA" id="ARBA00001964"/>
    </source>
</evidence>
<dbReference type="Pfam" id="PF00456">
    <property type="entry name" value="Transketolase_N"/>
    <property type="match status" value="1"/>
</dbReference>
<evidence type="ECO:0000256" key="3">
    <source>
        <dbReference type="ARBA" id="ARBA00023052"/>
    </source>
</evidence>
<dbReference type="RefSeq" id="WP_004379236.1">
    <property type="nucleotide sequence ID" value="NZ_JH114215.1"/>
</dbReference>
<dbReference type="PANTHER" id="PTHR47514">
    <property type="entry name" value="TRANSKETOLASE N-TERMINAL SECTION-RELATED"/>
    <property type="match status" value="1"/>
</dbReference>
<dbReference type="OrthoDB" id="8732661at2"/>
<keyword evidence="6" id="KW-1185">Reference proteome</keyword>
<reference evidence="5 6" key="1">
    <citation type="submission" date="2011-07" db="EMBL/GenBank/DDBJ databases">
        <title>The Genome Sequence of Prevotella oulorum F0390.</title>
        <authorList>
            <consortium name="The Broad Institute Genome Sequencing Platform"/>
            <consortium name="The Broad Institute Genome Sequencing Center for Infectious Disease"/>
            <person name="Earl A."/>
            <person name="Ward D."/>
            <person name="Feldgarden M."/>
            <person name="Gevers D."/>
            <person name="Izard J."/>
            <person name="Ganesan A."/>
            <person name="Baranova O.V."/>
            <person name="Blanton J.M."/>
            <person name="Tanner A.C."/>
            <person name="Dewhirst F.E."/>
            <person name="Young S.K."/>
            <person name="Zeng Q."/>
            <person name="Gargeya S."/>
            <person name="Fitzgerald M."/>
            <person name="Haas B."/>
            <person name="Abouelleil A."/>
            <person name="Alvarado L."/>
            <person name="Arachchi H.M."/>
            <person name="Berlin A."/>
            <person name="Brown A."/>
            <person name="Chapman S.B."/>
            <person name="Chen Z."/>
            <person name="Dunbar C."/>
            <person name="Freedman E."/>
            <person name="Gearin G."/>
            <person name="Gellesch M."/>
            <person name="Goldberg J."/>
            <person name="Griggs A."/>
            <person name="Gujja S."/>
            <person name="Heiman D."/>
            <person name="Howarth C."/>
            <person name="Larson L."/>
            <person name="Lui A."/>
            <person name="MacDonald P.J.P."/>
            <person name="Mehta T."/>
            <person name="Montmayeur A."/>
            <person name="Murphy C."/>
            <person name="Neiman D."/>
            <person name="Pearson M."/>
            <person name="Priest M."/>
            <person name="Roberts A."/>
            <person name="Saif S."/>
            <person name="Shea T."/>
            <person name="Shenoy N."/>
            <person name="Sisk P."/>
            <person name="Stolte C."/>
            <person name="Sykes S."/>
            <person name="Wortman J."/>
            <person name="Nusbaum C."/>
            <person name="Birren B."/>
        </authorList>
    </citation>
    <scope>NUCLEOTIDE SEQUENCE [LARGE SCALE GENOMIC DNA]</scope>
    <source>
        <strain evidence="5 6">F0390</strain>
    </source>
</reference>
<protein>
    <recommendedName>
        <fullName evidence="4">Transketolase N-terminal domain-containing protein</fullName>
    </recommendedName>
</protein>
<dbReference type="Gene3D" id="3.40.50.970">
    <property type="match status" value="1"/>
</dbReference>
<dbReference type="PATRIC" id="fig|702438.4.peg.265"/>
<sequence>MNKYQVITDWSHKMRIQCIEQTYKAGRNGGHMGGALSSIEIFAALYSSVANINLENRYDENRDRIIVSKGHCVLSYFAALNLAGFISDDLLTTFETNGTTLYGHPHRNLERGIEFSAGSLGLGISFAVGVAKACQLRKFNNRIFVILGDGECNEGIVWESLAFAAHHKLSNLTIILDRNHLQLDAPTVDICDMESFEKKFSAFNLAVDTVDGHNPESLCRALEKRYDRTNVVIADTIKGKGISFLENNPACHHIVLTEKQYKQALEENKYEIK</sequence>
<dbReference type="InterPro" id="IPR005474">
    <property type="entry name" value="Transketolase_N"/>
</dbReference>
<dbReference type="InterPro" id="IPR029061">
    <property type="entry name" value="THDP-binding"/>
</dbReference>
<keyword evidence="3" id="KW-0786">Thiamine pyrophosphate</keyword>
<gene>
    <name evidence="5" type="ORF">HMPREF9431_00259</name>
</gene>
<organism evidence="5 6">
    <name type="scientific">Segatella oulorum F0390</name>
    <dbReference type="NCBI Taxonomy" id="702438"/>
    <lineage>
        <taxon>Bacteria</taxon>
        <taxon>Pseudomonadati</taxon>
        <taxon>Bacteroidota</taxon>
        <taxon>Bacteroidia</taxon>
        <taxon>Bacteroidales</taxon>
        <taxon>Prevotellaceae</taxon>
        <taxon>Segatella</taxon>
    </lineage>
</organism>
<evidence type="ECO:0000259" key="4">
    <source>
        <dbReference type="Pfam" id="PF00456"/>
    </source>
</evidence>
<name>G1W8V8_9BACT</name>
<accession>G1W8V8</accession>
<dbReference type="GeneID" id="95425020"/>
<comment type="similarity">
    <text evidence="2">Belongs to the transketolase family.</text>
</comment>
<dbReference type="HOGENOM" id="CLU_009227_4_1_10"/>
<evidence type="ECO:0000256" key="2">
    <source>
        <dbReference type="ARBA" id="ARBA00007131"/>
    </source>
</evidence>